<sequence>MATNEVLTFNAAHAPKENAIEAFKILLPTLKAEIVKSRHHWAAHEPRMWERAQALSDHELVAFTIEDDLVEVRSAPTSYGTIILGKIRLPKVNDAEGEGFVHVRIHDPPNHGSEDVTFHSLFTEEIRPDPESPPTGFRAIQTSDKPLQFFNE</sequence>
<dbReference type="AlphaFoldDB" id="A0A0D2PLG2"/>
<proteinExistence type="predicted"/>
<keyword evidence="2" id="KW-1185">Reference proteome</keyword>
<reference evidence="2" key="1">
    <citation type="submission" date="2014-04" db="EMBL/GenBank/DDBJ databases">
        <title>Evolutionary Origins and Diversification of the Mycorrhizal Mutualists.</title>
        <authorList>
            <consortium name="DOE Joint Genome Institute"/>
            <consortium name="Mycorrhizal Genomics Consortium"/>
            <person name="Kohler A."/>
            <person name="Kuo A."/>
            <person name="Nagy L.G."/>
            <person name="Floudas D."/>
            <person name="Copeland A."/>
            <person name="Barry K.W."/>
            <person name="Cichocki N."/>
            <person name="Veneault-Fourrey C."/>
            <person name="LaButti K."/>
            <person name="Lindquist E.A."/>
            <person name="Lipzen A."/>
            <person name="Lundell T."/>
            <person name="Morin E."/>
            <person name="Murat C."/>
            <person name="Riley R."/>
            <person name="Ohm R."/>
            <person name="Sun H."/>
            <person name="Tunlid A."/>
            <person name="Henrissat B."/>
            <person name="Grigoriev I.V."/>
            <person name="Hibbett D.S."/>
            <person name="Martin F."/>
        </authorList>
    </citation>
    <scope>NUCLEOTIDE SEQUENCE [LARGE SCALE GENOMIC DNA]</scope>
    <source>
        <strain evidence="2">FD-334 SS-4</strain>
    </source>
</reference>
<gene>
    <name evidence="1" type="ORF">HYPSUDRAFT_42829</name>
</gene>
<name>A0A0D2PLG2_HYPSF</name>
<dbReference type="OMA" id="HEPEYFA"/>
<dbReference type="EMBL" id="KN817564">
    <property type="protein sequence ID" value="KJA20740.1"/>
    <property type="molecule type" value="Genomic_DNA"/>
</dbReference>
<evidence type="ECO:0000313" key="2">
    <source>
        <dbReference type="Proteomes" id="UP000054270"/>
    </source>
</evidence>
<organism evidence="1 2">
    <name type="scientific">Hypholoma sublateritium (strain FD-334 SS-4)</name>
    <dbReference type="NCBI Taxonomy" id="945553"/>
    <lineage>
        <taxon>Eukaryota</taxon>
        <taxon>Fungi</taxon>
        <taxon>Dikarya</taxon>
        <taxon>Basidiomycota</taxon>
        <taxon>Agaricomycotina</taxon>
        <taxon>Agaricomycetes</taxon>
        <taxon>Agaricomycetidae</taxon>
        <taxon>Agaricales</taxon>
        <taxon>Agaricineae</taxon>
        <taxon>Strophariaceae</taxon>
        <taxon>Hypholoma</taxon>
    </lineage>
</organism>
<dbReference type="Proteomes" id="UP000054270">
    <property type="component" value="Unassembled WGS sequence"/>
</dbReference>
<protein>
    <submittedName>
        <fullName evidence="1">Uncharacterized protein</fullName>
    </submittedName>
</protein>
<accession>A0A0D2PLG2</accession>
<dbReference type="OrthoDB" id="3344950at2759"/>
<evidence type="ECO:0000313" key="1">
    <source>
        <dbReference type="EMBL" id="KJA20740.1"/>
    </source>
</evidence>